<gene>
    <name evidence="1" type="ORF">H9642_05305</name>
</gene>
<organism evidence="1 2">
    <name type="scientific">Serpens gallinarum</name>
    <dbReference type="NCBI Taxonomy" id="2763075"/>
    <lineage>
        <taxon>Bacteria</taxon>
        <taxon>Pseudomonadati</taxon>
        <taxon>Pseudomonadota</taxon>
        <taxon>Gammaproteobacteria</taxon>
        <taxon>Pseudomonadales</taxon>
        <taxon>Pseudomonadaceae</taxon>
        <taxon>Pseudomonas</taxon>
    </lineage>
</organism>
<protein>
    <submittedName>
        <fullName evidence="1">DUF3617 domain-containing protein</fullName>
    </submittedName>
</protein>
<comment type="caution">
    <text evidence="1">The sequence shown here is derived from an EMBL/GenBank/DDBJ whole genome shotgun (WGS) entry which is preliminary data.</text>
</comment>
<proteinExistence type="predicted"/>
<evidence type="ECO:0000313" key="2">
    <source>
        <dbReference type="Proteomes" id="UP000611945"/>
    </source>
</evidence>
<keyword evidence="2" id="KW-1185">Reference proteome</keyword>
<dbReference type="EMBL" id="JACSQG010000002">
    <property type="protein sequence ID" value="MBD7976602.1"/>
    <property type="molecule type" value="Genomic_DNA"/>
</dbReference>
<dbReference type="Proteomes" id="UP000611945">
    <property type="component" value="Unassembled WGS sequence"/>
</dbReference>
<dbReference type="Pfam" id="PF12276">
    <property type="entry name" value="DUF3617"/>
    <property type="match status" value="1"/>
</dbReference>
<reference evidence="1 2" key="1">
    <citation type="submission" date="2020-08" db="EMBL/GenBank/DDBJ databases">
        <title>A Genomic Blueprint of the Chicken Gut Microbiome.</title>
        <authorList>
            <person name="Gilroy R."/>
            <person name="Ravi A."/>
            <person name="Getino M."/>
            <person name="Pursley I."/>
            <person name="Horton D.L."/>
            <person name="Alikhan N.-F."/>
            <person name="Baker D."/>
            <person name="Gharbi K."/>
            <person name="Hall N."/>
            <person name="Watson M."/>
            <person name="Adriaenssens E.M."/>
            <person name="Foster-Nyarko E."/>
            <person name="Jarju S."/>
            <person name="Secka A."/>
            <person name="Antonio M."/>
            <person name="Oren A."/>
            <person name="Chaudhuri R."/>
            <person name="La Ragione R.M."/>
            <person name="Hildebrand F."/>
            <person name="Pallen M.J."/>
        </authorList>
    </citation>
    <scope>NUCLEOTIDE SEQUENCE [LARGE SCALE GENOMIC DNA]</scope>
    <source>
        <strain evidence="1 2">Sa2CUA2</strain>
    </source>
</reference>
<name>A0ABR8TLH5_9PSED</name>
<sequence length="178" mass="19820">MPLSLRLGLAAFLIIPSLPAWAMDILPGLWEITPRGVHLGGQTLPDLGAVLAQLENLPPEQRQKMLDTLSQRGVQLAGRGVHVCLSEEQVRRRDLPMYDAQNGCTQTYTERSEQLWTFSFQCPDAAGQGETRLLSEREFITTLDSQFKAGAMLPDSGRLETHARWLSSDCGTRKPSMR</sequence>
<dbReference type="RefSeq" id="WP_251835391.1">
    <property type="nucleotide sequence ID" value="NZ_JACSQG010000002.1"/>
</dbReference>
<accession>A0ABR8TLH5</accession>
<evidence type="ECO:0000313" key="1">
    <source>
        <dbReference type="EMBL" id="MBD7976602.1"/>
    </source>
</evidence>
<dbReference type="InterPro" id="IPR022061">
    <property type="entry name" value="DUF3617"/>
</dbReference>